<dbReference type="AlphaFoldDB" id="A0A345CT93"/>
<reference evidence="1 2" key="1">
    <citation type="submission" date="2016-01" db="EMBL/GenBank/DDBJ databases">
        <authorList>
            <person name="Oliw E.H."/>
        </authorList>
    </citation>
    <scope>NUCLEOTIDE SEQUENCE [LARGE SCALE GENOMIC DNA]</scope>
    <source>
        <strain evidence="1 2">MDcuke</strain>
    </source>
</reference>
<dbReference type="Proteomes" id="UP000264980">
    <property type="component" value="Chromosome"/>
</dbReference>
<name>A0A345CT93_9GAMM</name>
<proteinExistence type="predicted"/>
<dbReference type="RefSeq" id="WP_233480236.1">
    <property type="nucleotide sequence ID" value="NZ_CP013970.1"/>
</dbReference>
<organism evidence="1 2">
    <name type="scientific">Erwinia tracheiphila</name>
    <dbReference type="NCBI Taxonomy" id="65700"/>
    <lineage>
        <taxon>Bacteria</taxon>
        <taxon>Pseudomonadati</taxon>
        <taxon>Pseudomonadota</taxon>
        <taxon>Gammaproteobacteria</taxon>
        <taxon>Enterobacterales</taxon>
        <taxon>Erwiniaceae</taxon>
        <taxon>Erwinia</taxon>
    </lineage>
</organism>
<dbReference type="EMBL" id="CP013970">
    <property type="protein sequence ID" value="AXF76660.1"/>
    <property type="molecule type" value="Genomic_DNA"/>
</dbReference>
<evidence type="ECO:0000313" key="2">
    <source>
        <dbReference type="Proteomes" id="UP000264980"/>
    </source>
</evidence>
<accession>A0A345CT93</accession>
<sequence length="78" mass="8392">MRNLLSGAENFVNGGLVALGVRLDMDLVLKATVQMKTPAFLLCGFEDISGRALGRVDGTNLYVDENQWVYSTSPNGGN</sequence>
<evidence type="ECO:0000313" key="1">
    <source>
        <dbReference type="EMBL" id="AXF76660.1"/>
    </source>
</evidence>
<gene>
    <name evidence="1" type="ORF">AV903_12390</name>
</gene>
<protein>
    <submittedName>
        <fullName evidence="1">Uncharacterized protein</fullName>
    </submittedName>
</protein>